<dbReference type="NCBIfam" id="NF009410">
    <property type="entry name" value="PRK12771.1"/>
    <property type="match status" value="1"/>
</dbReference>
<dbReference type="InterPro" id="IPR017900">
    <property type="entry name" value="4Fe4S_Fe_S_CS"/>
</dbReference>
<accession>A0A3B0UE67</accession>
<dbReference type="PROSITE" id="PS00198">
    <property type="entry name" value="4FE4S_FER_1"/>
    <property type="match status" value="1"/>
</dbReference>
<dbReference type="InterPro" id="IPR009051">
    <property type="entry name" value="Helical_ferredxn"/>
</dbReference>
<sequence>MSKPYAITLDTGTSLVNHTGSWRTERPEFISRLAPCNNACPAGENVQGWLYAAEEGDYEQAWRILTKANPLPGVHGRVCYHPCEDACNRGQLDAAVSIHAVERFLGDQAIKQGWTIKCAPETGKKILIIGSGPSGLSAAWHLARFGHHVEIRDAAPRPGGMMRYGIPKYRLPRQILDDEIARIKNLGVTIKLNSPVDDVAALRESDGFDAVFVAIGAHQAKHVDIPARDAGGVLDAVKLLHDMEEGAPPPLLGRRVVIYGGGNTAMDAARTVRRLGADETIIVYRRTREQAPAHDFEMDEALEEGISFQWLSTIKQIKGADFTIEKMRLNEDGWPEPTGEFETLQADALILALGQKSDTTFLEKLAGVKITRDGMVEVNEQMMTGEAGVFAGGDMTPADRTVTTAVGHGLRAAACIDAWLRGEKWVAPAPAELASFDKLNSWYYCDADRSVQGELELARRTTSFSEVVKGLNASNALFEARRCLSCGNCFECDNCYGVCPDNAVIKLGPGKGFQFDYDYCKGCAICAAECPAGSIIMVPEQDHA</sequence>
<dbReference type="Gene3D" id="1.10.1060.10">
    <property type="entry name" value="Alpha-helical ferredoxin"/>
    <property type="match status" value="1"/>
</dbReference>
<evidence type="ECO:0000259" key="1">
    <source>
        <dbReference type="PROSITE" id="PS51379"/>
    </source>
</evidence>
<dbReference type="GO" id="GO:0016491">
    <property type="term" value="F:oxidoreductase activity"/>
    <property type="evidence" value="ECO:0007669"/>
    <property type="project" value="InterPro"/>
</dbReference>
<dbReference type="PANTHER" id="PTHR42783">
    <property type="entry name" value="GLUTAMATE SYNTHASE [NADPH] SMALL CHAIN"/>
    <property type="match status" value="1"/>
</dbReference>
<dbReference type="PRINTS" id="PR00368">
    <property type="entry name" value="FADPNR"/>
</dbReference>
<dbReference type="Gene3D" id="3.30.70.20">
    <property type="match status" value="1"/>
</dbReference>
<gene>
    <name evidence="2" type="ORF">MNBD_ALPHA12-1438</name>
</gene>
<reference evidence="2" key="1">
    <citation type="submission" date="2018-06" db="EMBL/GenBank/DDBJ databases">
        <authorList>
            <person name="Zhirakovskaya E."/>
        </authorList>
    </citation>
    <scope>NUCLEOTIDE SEQUENCE</scope>
</reference>
<dbReference type="AlphaFoldDB" id="A0A3B0UE67"/>
<dbReference type="InterPro" id="IPR036188">
    <property type="entry name" value="FAD/NAD-bd_sf"/>
</dbReference>
<dbReference type="EMBL" id="UOEO01000241">
    <property type="protein sequence ID" value="VAW23577.1"/>
    <property type="molecule type" value="Genomic_DNA"/>
</dbReference>
<proteinExistence type="predicted"/>
<dbReference type="Pfam" id="PF07992">
    <property type="entry name" value="Pyr_redox_2"/>
    <property type="match status" value="1"/>
</dbReference>
<feature type="domain" description="4Fe-4S ferredoxin-type" evidence="1">
    <location>
        <begin position="480"/>
        <end position="510"/>
    </location>
</feature>
<evidence type="ECO:0000313" key="2">
    <source>
        <dbReference type="EMBL" id="VAW23577.1"/>
    </source>
</evidence>
<dbReference type="InterPro" id="IPR028261">
    <property type="entry name" value="DPD_II"/>
</dbReference>
<dbReference type="PROSITE" id="PS51379">
    <property type="entry name" value="4FE4S_FER_2"/>
    <property type="match status" value="2"/>
</dbReference>
<dbReference type="GO" id="GO:0051536">
    <property type="term" value="F:iron-sulfur cluster binding"/>
    <property type="evidence" value="ECO:0007669"/>
    <property type="project" value="InterPro"/>
</dbReference>
<organism evidence="2">
    <name type="scientific">hydrothermal vent metagenome</name>
    <dbReference type="NCBI Taxonomy" id="652676"/>
    <lineage>
        <taxon>unclassified sequences</taxon>
        <taxon>metagenomes</taxon>
        <taxon>ecological metagenomes</taxon>
    </lineage>
</organism>
<dbReference type="Gene3D" id="3.50.50.60">
    <property type="entry name" value="FAD/NAD(P)-binding domain"/>
    <property type="match status" value="2"/>
</dbReference>
<dbReference type="InterPro" id="IPR017896">
    <property type="entry name" value="4Fe4S_Fe-S-bd"/>
</dbReference>
<feature type="domain" description="4Fe-4S ferredoxin-type" evidence="1">
    <location>
        <begin position="511"/>
        <end position="540"/>
    </location>
</feature>
<dbReference type="InterPro" id="IPR023753">
    <property type="entry name" value="FAD/NAD-binding_dom"/>
</dbReference>
<dbReference type="SUPFAM" id="SSF46548">
    <property type="entry name" value="alpha-helical ferredoxin"/>
    <property type="match status" value="2"/>
</dbReference>
<dbReference type="SUPFAM" id="SSF51971">
    <property type="entry name" value="Nucleotide-binding domain"/>
    <property type="match status" value="1"/>
</dbReference>
<dbReference type="PANTHER" id="PTHR42783:SF3">
    <property type="entry name" value="GLUTAMATE SYNTHASE [NADPH] SMALL CHAIN-RELATED"/>
    <property type="match status" value="1"/>
</dbReference>
<dbReference type="PRINTS" id="PR00469">
    <property type="entry name" value="PNDRDTASEII"/>
</dbReference>
<dbReference type="Pfam" id="PF14691">
    <property type="entry name" value="Fer4_20"/>
    <property type="match status" value="1"/>
</dbReference>
<name>A0A3B0UE67_9ZZZZ</name>
<protein>
    <submittedName>
        <fullName evidence="2">Pyridine nucleotide-disulphide oxidoreductase family protein associated with PFOR</fullName>
    </submittedName>
</protein>